<protein>
    <recommendedName>
        <fullName evidence="14">Neural retina-specific leucine zipper protein</fullName>
    </recommendedName>
</protein>
<keyword evidence="9" id="KW-0010">Activator</keyword>
<keyword evidence="10" id="KW-0804">Transcription</keyword>
<feature type="region of interest" description="Disordered" evidence="15">
    <location>
        <begin position="32"/>
        <end position="52"/>
    </location>
</feature>
<evidence type="ECO:0000256" key="9">
    <source>
        <dbReference type="ARBA" id="ARBA00023159"/>
    </source>
</evidence>
<proteinExistence type="predicted"/>
<comment type="subcellular location">
    <subcellularLocation>
        <location evidence="2">Cytoplasm</location>
    </subcellularLocation>
    <subcellularLocation>
        <location evidence="1">Nucleus</location>
    </subcellularLocation>
</comment>
<evidence type="ECO:0000256" key="12">
    <source>
        <dbReference type="ARBA" id="ARBA00055281"/>
    </source>
</evidence>
<keyword evidence="8" id="KW-0238">DNA-binding</keyword>
<sequence length="200" mass="22751">MTMKMFAFSVAPQSRCSTARFDASHSAMSARRQMSPTSSLCTTDSSSPSPPQFHDFSDEELAQISVRQLNQKLMGQDRSVVMQWKQKRRTLKNRGYALNCRARRVQNQAQIEMDNVMLRRQIKLLREALNEAQMRLQYYEPIFYPSYQSSTPPPATSSDTVIATPLSMPPAHQIPPLLPVATTTAPTIQFAPEYKYKPVF</sequence>
<keyword evidence="6" id="KW-0832">Ubl conjugation</keyword>
<dbReference type="GO" id="GO:0005737">
    <property type="term" value="C:cytoplasm"/>
    <property type="evidence" value="ECO:0007669"/>
    <property type="project" value="UniProtKB-SubCell"/>
</dbReference>
<keyword evidence="4" id="KW-0963">Cytoplasm</keyword>
<dbReference type="Pfam" id="PF03131">
    <property type="entry name" value="bZIP_Maf"/>
    <property type="match status" value="1"/>
</dbReference>
<dbReference type="GO" id="GO:0045944">
    <property type="term" value="P:positive regulation of transcription by RNA polymerase II"/>
    <property type="evidence" value="ECO:0007669"/>
    <property type="project" value="UniProtKB-ARBA"/>
</dbReference>
<evidence type="ECO:0000256" key="11">
    <source>
        <dbReference type="ARBA" id="ARBA00023242"/>
    </source>
</evidence>
<name>A0A8R1DEG9_CAEJA</name>
<dbReference type="InterPro" id="IPR004826">
    <property type="entry name" value="bZIP_Maf"/>
</dbReference>
<evidence type="ECO:0000256" key="7">
    <source>
        <dbReference type="ARBA" id="ARBA00023015"/>
    </source>
</evidence>
<dbReference type="PANTHER" id="PTHR10129:SF44">
    <property type="entry name" value="TRAFFIC JAM, ISOFORM C"/>
    <property type="match status" value="1"/>
</dbReference>
<evidence type="ECO:0000259" key="16">
    <source>
        <dbReference type="Pfam" id="PF03131"/>
    </source>
</evidence>
<evidence type="ECO:0000256" key="13">
    <source>
        <dbReference type="ARBA" id="ARBA00066263"/>
    </source>
</evidence>
<evidence type="ECO:0000256" key="5">
    <source>
        <dbReference type="ARBA" id="ARBA00022499"/>
    </source>
</evidence>
<dbReference type="Proteomes" id="UP000005237">
    <property type="component" value="Unassembled WGS sequence"/>
</dbReference>
<feature type="domain" description="Basic leucine zipper" evidence="16">
    <location>
        <begin position="56"/>
        <end position="138"/>
    </location>
</feature>
<reference evidence="18" key="1">
    <citation type="submission" date="2010-08" db="EMBL/GenBank/DDBJ databases">
        <authorList>
            <consortium name="Caenorhabditis japonica Sequencing Consortium"/>
            <person name="Wilson R.K."/>
        </authorList>
    </citation>
    <scope>NUCLEOTIDE SEQUENCE [LARGE SCALE GENOMIC DNA]</scope>
    <source>
        <strain evidence="18">DF5081</strain>
    </source>
</reference>
<dbReference type="AlphaFoldDB" id="A0A8R1DEG9"/>
<keyword evidence="5" id="KW-1017">Isopeptide bond</keyword>
<keyword evidence="3" id="KW-0217">Developmental protein</keyword>
<dbReference type="FunFam" id="1.20.5.170:FF:000071">
    <property type="entry name" value="Neural retina-specific leucine zipper protein"/>
    <property type="match status" value="1"/>
</dbReference>
<comment type="subunit">
    <text evidence="13">Interacts with FIZ1; this interaction represses transactivation. Interacts (via the leucine-zipper domain) with CRX.</text>
</comment>
<keyword evidence="18" id="KW-1185">Reference proteome</keyword>
<evidence type="ECO:0000256" key="14">
    <source>
        <dbReference type="ARBA" id="ARBA00071773"/>
    </source>
</evidence>
<keyword evidence="11" id="KW-0539">Nucleus</keyword>
<keyword evidence="7" id="KW-0805">Transcription regulation</keyword>
<comment type="function">
    <text evidence="12">Acts as a transcriptional activator which regulates the expression of several rod-specific genes, including RHO and PDE6B. Also functions as a transcriptional coactivator, stimulating transcription mediated by the transcription factor CRX and NR2E3. Binds to the rhodopsin promoter in a sequence-specific manner.</text>
</comment>
<dbReference type="GO" id="GO:0000981">
    <property type="term" value="F:DNA-binding transcription factor activity, RNA polymerase II-specific"/>
    <property type="evidence" value="ECO:0007669"/>
    <property type="project" value="TreeGrafter"/>
</dbReference>
<accession>A0A8R1DEG9</accession>
<dbReference type="GO" id="GO:0005634">
    <property type="term" value="C:nucleus"/>
    <property type="evidence" value="ECO:0007669"/>
    <property type="project" value="UniProtKB-SubCell"/>
</dbReference>
<dbReference type="EnsemblMetazoa" id="CJA00068a.1">
    <property type="protein sequence ID" value="CJA00068a.1"/>
    <property type="gene ID" value="WBGene00119273"/>
</dbReference>
<dbReference type="SUPFAM" id="SSF57959">
    <property type="entry name" value="Leucine zipper domain"/>
    <property type="match status" value="1"/>
</dbReference>
<dbReference type="InterPro" id="IPR024874">
    <property type="entry name" value="Transcription_factor_Maf_fam"/>
</dbReference>
<dbReference type="InterPro" id="IPR008917">
    <property type="entry name" value="TF_DNA-bd_sf"/>
</dbReference>
<dbReference type="CDD" id="cd14697">
    <property type="entry name" value="bZIP_Maf"/>
    <property type="match status" value="1"/>
</dbReference>
<evidence type="ECO:0000256" key="1">
    <source>
        <dbReference type="ARBA" id="ARBA00004123"/>
    </source>
</evidence>
<evidence type="ECO:0000256" key="2">
    <source>
        <dbReference type="ARBA" id="ARBA00004496"/>
    </source>
</evidence>
<dbReference type="GO" id="GO:0000978">
    <property type="term" value="F:RNA polymerase II cis-regulatory region sequence-specific DNA binding"/>
    <property type="evidence" value="ECO:0007669"/>
    <property type="project" value="TreeGrafter"/>
</dbReference>
<dbReference type="InterPro" id="IPR046347">
    <property type="entry name" value="bZIP_sf"/>
</dbReference>
<dbReference type="PANTHER" id="PTHR10129">
    <property type="entry name" value="TRANSCRIPTION FACTOR MAF"/>
    <property type="match status" value="1"/>
</dbReference>
<feature type="compositionally biased region" description="Low complexity" evidence="15">
    <location>
        <begin position="35"/>
        <end position="47"/>
    </location>
</feature>
<dbReference type="Gene3D" id="1.20.5.170">
    <property type="match status" value="1"/>
</dbReference>
<evidence type="ECO:0000313" key="18">
    <source>
        <dbReference type="Proteomes" id="UP000005237"/>
    </source>
</evidence>
<evidence type="ECO:0000256" key="10">
    <source>
        <dbReference type="ARBA" id="ARBA00023163"/>
    </source>
</evidence>
<evidence type="ECO:0000256" key="8">
    <source>
        <dbReference type="ARBA" id="ARBA00023125"/>
    </source>
</evidence>
<evidence type="ECO:0000256" key="3">
    <source>
        <dbReference type="ARBA" id="ARBA00022473"/>
    </source>
</evidence>
<evidence type="ECO:0000256" key="6">
    <source>
        <dbReference type="ARBA" id="ARBA00022843"/>
    </source>
</evidence>
<evidence type="ECO:0000256" key="4">
    <source>
        <dbReference type="ARBA" id="ARBA00022490"/>
    </source>
</evidence>
<evidence type="ECO:0000256" key="15">
    <source>
        <dbReference type="SAM" id="MobiDB-lite"/>
    </source>
</evidence>
<evidence type="ECO:0000313" key="17">
    <source>
        <dbReference type="EnsemblMetazoa" id="CJA00068a.1"/>
    </source>
</evidence>
<dbReference type="SUPFAM" id="SSF47454">
    <property type="entry name" value="A DNA-binding domain in eukaryotic transcription factors"/>
    <property type="match status" value="1"/>
</dbReference>
<reference evidence="17" key="2">
    <citation type="submission" date="2022-06" db="UniProtKB">
        <authorList>
            <consortium name="EnsemblMetazoa"/>
        </authorList>
    </citation>
    <scope>IDENTIFICATION</scope>
    <source>
        <strain evidence="17">DF5081</strain>
    </source>
</reference>
<organism evidence="17 18">
    <name type="scientific">Caenorhabditis japonica</name>
    <dbReference type="NCBI Taxonomy" id="281687"/>
    <lineage>
        <taxon>Eukaryota</taxon>
        <taxon>Metazoa</taxon>
        <taxon>Ecdysozoa</taxon>
        <taxon>Nematoda</taxon>
        <taxon>Chromadorea</taxon>
        <taxon>Rhabditida</taxon>
        <taxon>Rhabditina</taxon>
        <taxon>Rhabditomorpha</taxon>
        <taxon>Rhabditoidea</taxon>
        <taxon>Rhabditidae</taxon>
        <taxon>Peloderinae</taxon>
        <taxon>Caenorhabditis</taxon>
    </lineage>
</organism>